<comment type="subcellular location">
    <subcellularLocation>
        <location evidence="1">Membrane</location>
        <topology evidence="1">Single-pass type I membrane protein</topology>
    </subcellularLocation>
</comment>
<keyword evidence="14" id="KW-0472">Membrane</keyword>
<evidence type="ECO:0000313" key="17">
    <source>
        <dbReference type="EMBL" id="KAL1532651.1"/>
    </source>
</evidence>
<dbReference type="InterPro" id="IPR051824">
    <property type="entry name" value="LRR_Rcpt-Like_S/T_Kinase"/>
</dbReference>
<dbReference type="PANTHER" id="PTHR48006">
    <property type="entry name" value="LEUCINE-RICH REPEAT-CONTAINING PROTEIN DDB_G0281931-RELATED"/>
    <property type="match status" value="1"/>
</dbReference>
<evidence type="ECO:0000256" key="10">
    <source>
        <dbReference type="ARBA" id="ARBA00023170"/>
    </source>
</evidence>
<keyword evidence="3" id="KW-0597">Phosphoprotein</keyword>
<evidence type="ECO:0000256" key="15">
    <source>
        <dbReference type="SAM" id="SignalP"/>
    </source>
</evidence>
<accession>A0ABD1FLD0</accession>
<dbReference type="EMBL" id="JBEAFC010000014">
    <property type="protein sequence ID" value="KAL1532651.1"/>
    <property type="molecule type" value="Genomic_DNA"/>
</dbReference>
<keyword evidence="8" id="KW-0547">Nucleotide-binding</keyword>
<comment type="caution">
    <text evidence="17">The sequence shown here is derived from an EMBL/GenBank/DDBJ whole genome shotgun (WGS) entry which is preliminary data.</text>
</comment>
<evidence type="ECO:0000256" key="12">
    <source>
        <dbReference type="ARBA" id="ARBA00047899"/>
    </source>
</evidence>
<keyword evidence="10" id="KW-0675">Receptor</keyword>
<dbReference type="AlphaFoldDB" id="A0ABD1FLD0"/>
<dbReference type="GO" id="GO:0051707">
    <property type="term" value="P:response to other organism"/>
    <property type="evidence" value="ECO:0007669"/>
    <property type="project" value="UniProtKB-ARBA"/>
</dbReference>
<protein>
    <recommendedName>
        <fullName evidence="2">non-specific serine/threonine protein kinase</fullName>
        <ecNumber evidence="2">2.7.11.1</ecNumber>
    </recommendedName>
</protein>
<feature type="transmembrane region" description="Helical" evidence="14">
    <location>
        <begin position="610"/>
        <end position="632"/>
    </location>
</feature>
<dbReference type="PANTHER" id="PTHR48006:SF98">
    <property type="entry name" value="MALECTIN DOMAIN-CONTAINING PROTEIN"/>
    <property type="match status" value="1"/>
</dbReference>
<comment type="catalytic activity">
    <reaction evidence="13">
        <text>L-seryl-[protein] + ATP = O-phospho-L-seryl-[protein] + ADP + H(+)</text>
        <dbReference type="Rhea" id="RHEA:17989"/>
        <dbReference type="Rhea" id="RHEA-COMP:9863"/>
        <dbReference type="Rhea" id="RHEA-COMP:11604"/>
        <dbReference type="ChEBI" id="CHEBI:15378"/>
        <dbReference type="ChEBI" id="CHEBI:29999"/>
        <dbReference type="ChEBI" id="CHEBI:30616"/>
        <dbReference type="ChEBI" id="CHEBI:83421"/>
        <dbReference type="ChEBI" id="CHEBI:456216"/>
        <dbReference type="EC" id="2.7.11.1"/>
    </reaction>
</comment>
<evidence type="ECO:0000313" key="18">
    <source>
        <dbReference type="Proteomes" id="UP001567538"/>
    </source>
</evidence>
<comment type="catalytic activity">
    <reaction evidence="12">
        <text>L-threonyl-[protein] + ATP = O-phospho-L-threonyl-[protein] + ADP + H(+)</text>
        <dbReference type="Rhea" id="RHEA:46608"/>
        <dbReference type="Rhea" id="RHEA-COMP:11060"/>
        <dbReference type="Rhea" id="RHEA-COMP:11605"/>
        <dbReference type="ChEBI" id="CHEBI:15378"/>
        <dbReference type="ChEBI" id="CHEBI:30013"/>
        <dbReference type="ChEBI" id="CHEBI:30616"/>
        <dbReference type="ChEBI" id="CHEBI:61977"/>
        <dbReference type="ChEBI" id="CHEBI:456216"/>
        <dbReference type="EC" id="2.7.11.1"/>
    </reaction>
</comment>
<keyword evidence="7" id="KW-0677">Repeat</keyword>
<dbReference type="InterPro" id="IPR021720">
    <property type="entry name" value="Malectin_dom"/>
</dbReference>
<keyword evidence="5" id="KW-0808">Transferase</keyword>
<evidence type="ECO:0000256" key="11">
    <source>
        <dbReference type="ARBA" id="ARBA00023180"/>
    </source>
</evidence>
<dbReference type="Pfam" id="PF11721">
    <property type="entry name" value="Malectin"/>
    <property type="match status" value="1"/>
</dbReference>
<dbReference type="SUPFAM" id="SSF52058">
    <property type="entry name" value="L domain-like"/>
    <property type="match status" value="1"/>
</dbReference>
<evidence type="ECO:0000256" key="1">
    <source>
        <dbReference type="ARBA" id="ARBA00004479"/>
    </source>
</evidence>
<dbReference type="Proteomes" id="UP001567538">
    <property type="component" value="Unassembled WGS sequence"/>
</dbReference>
<keyword evidence="9" id="KW-0067">ATP-binding</keyword>
<feature type="signal peptide" evidence="15">
    <location>
        <begin position="1"/>
        <end position="19"/>
    </location>
</feature>
<dbReference type="EC" id="2.7.11.1" evidence="2"/>
<dbReference type="FunFam" id="2.60.120.430:FF:000004">
    <property type="entry name" value="Putative leucine-rich repeat receptor-like serine/threonine-protein kinase"/>
    <property type="match status" value="1"/>
</dbReference>
<evidence type="ECO:0000256" key="8">
    <source>
        <dbReference type="ARBA" id="ARBA00022741"/>
    </source>
</evidence>
<evidence type="ECO:0000256" key="14">
    <source>
        <dbReference type="SAM" id="Phobius"/>
    </source>
</evidence>
<dbReference type="FunFam" id="3.80.10.10:FF:001380">
    <property type="entry name" value="Os05g0256100 protein"/>
    <property type="match status" value="1"/>
</dbReference>
<sequence>MAFLSFSFTVFWVFQIVSAQRKTVPTEVDAINKIIDHWNLRSKLNLSDDPCVENANWAPDSANPRIDCDCVGTVCHITHLKIYALDISGEIPQELFLLTELMDLNLNQNVLNGSIPTEIGQLSKMEYLALGINNFTGSVPAALGNLTRLRSLSFGSNNLQGTLPRELGNLTLLDQLYIDSSGLSGPIPQELSNLTSLQIIWMSDNGFTGKLPEFLATFTELKDLRVEGTNLEGPIPNSFSALTKLENLRIGDLSIGESDSSLDFLENLTSLSILSLRNCQIRGLVPQRLSTFPNLTFLDLSFNKLTGQIPASFKEFSSLKYLYLGSNNINGVLPSDIGSKLIALDVSFNPLTGNIPLDWSHVSINTVGTSINDVNLKNQKASTMLQCLDQNTNCRNKAPSTSFAVNSGGPEQADTNGAVYDDDSEKLGAASLYTSSSNKWAVSSSGVFISNINGPIYIAQTDSQITNTLDSELYKTARIAPASLRYYGLGMENGVYRVELHFAEVVMDDDPASWKSLGRRLFDVYIQGERVLQDFNIVKEAGGSKRALIKTFDANVTNTLIDIHLMWAGKGTCCIPQQSTFGPLVSAIDVSQVSSYEDSSKGEGKRVGRIVGIVFGCVGGLVIACGVAYLWWTKKESGDKKIYTQAPKD</sequence>
<feature type="chain" id="PRO_5044813803" description="non-specific serine/threonine protein kinase" evidence="15">
    <location>
        <begin position="20"/>
        <end position="649"/>
    </location>
</feature>
<evidence type="ECO:0000256" key="5">
    <source>
        <dbReference type="ARBA" id="ARBA00022679"/>
    </source>
</evidence>
<dbReference type="Gene3D" id="3.80.10.10">
    <property type="entry name" value="Ribonuclease Inhibitor"/>
    <property type="match status" value="2"/>
</dbReference>
<evidence type="ECO:0000256" key="2">
    <source>
        <dbReference type="ARBA" id="ARBA00012513"/>
    </source>
</evidence>
<dbReference type="GO" id="GO:0016020">
    <property type="term" value="C:membrane"/>
    <property type="evidence" value="ECO:0007669"/>
    <property type="project" value="UniProtKB-SubCell"/>
</dbReference>
<dbReference type="InterPro" id="IPR001611">
    <property type="entry name" value="Leu-rich_rpt"/>
</dbReference>
<keyword evidence="14" id="KW-1133">Transmembrane helix</keyword>
<organism evidence="17 18">
    <name type="scientific">Salvia divinorum</name>
    <name type="common">Maria pastora</name>
    <name type="synonym">Diviner's sage</name>
    <dbReference type="NCBI Taxonomy" id="28513"/>
    <lineage>
        <taxon>Eukaryota</taxon>
        <taxon>Viridiplantae</taxon>
        <taxon>Streptophyta</taxon>
        <taxon>Embryophyta</taxon>
        <taxon>Tracheophyta</taxon>
        <taxon>Spermatophyta</taxon>
        <taxon>Magnoliopsida</taxon>
        <taxon>eudicotyledons</taxon>
        <taxon>Gunneridae</taxon>
        <taxon>Pentapetalae</taxon>
        <taxon>asterids</taxon>
        <taxon>lamiids</taxon>
        <taxon>Lamiales</taxon>
        <taxon>Lamiaceae</taxon>
        <taxon>Nepetoideae</taxon>
        <taxon>Mentheae</taxon>
        <taxon>Salviinae</taxon>
        <taxon>Salvia</taxon>
        <taxon>Salvia subgen. Calosphace</taxon>
    </lineage>
</organism>
<evidence type="ECO:0000259" key="16">
    <source>
        <dbReference type="Pfam" id="PF11721"/>
    </source>
</evidence>
<evidence type="ECO:0000256" key="7">
    <source>
        <dbReference type="ARBA" id="ARBA00022737"/>
    </source>
</evidence>
<evidence type="ECO:0000256" key="6">
    <source>
        <dbReference type="ARBA" id="ARBA00022729"/>
    </source>
</evidence>
<evidence type="ECO:0000256" key="13">
    <source>
        <dbReference type="ARBA" id="ARBA00048679"/>
    </source>
</evidence>
<dbReference type="GO" id="GO:0006952">
    <property type="term" value="P:defense response"/>
    <property type="evidence" value="ECO:0007669"/>
    <property type="project" value="UniProtKB-ARBA"/>
</dbReference>
<keyword evidence="4" id="KW-0433">Leucine-rich repeat</keyword>
<dbReference type="GO" id="GO:0005524">
    <property type="term" value="F:ATP binding"/>
    <property type="evidence" value="ECO:0007669"/>
    <property type="project" value="UniProtKB-KW"/>
</dbReference>
<dbReference type="GO" id="GO:0004674">
    <property type="term" value="F:protein serine/threonine kinase activity"/>
    <property type="evidence" value="ECO:0007669"/>
    <property type="project" value="UniProtKB-EC"/>
</dbReference>
<reference evidence="17 18" key="1">
    <citation type="submission" date="2024-06" db="EMBL/GenBank/DDBJ databases">
        <title>A chromosome level genome sequence of Diviner's sage (Salvia divinorum).</title>
        <authorList>
            <person name="Ford S.A."/>
            <person name="Ro D.-K."/>
            <person name="Ness R.W."/>
            <person name="Phillips M.A."/>
        </authorList>
    </citation>
    <scope>NUCLEOTIDE SEQUENCE [LARGE SCALE GENOMIC DNA]</scope>
    <source>
        <strain evidence="17">SAF-2024a</strain>
        <tissue evidence="17">Leaf</tissue>
    </source>
</reference>
<keyword evidence="18" id="KW-1185">Reference proteome</keyword>
<dbReference type="InterPro" id="IPR003591">
    <property type="entry name" value="Leu-rich_rpt_typical-subtyp"/>
</dbReference>
<dbReference type="Gene3D" id="2.60.120.430">
    <property type="entry name" value="Galactose-binding lectin"/>
    <property type="match status" value="1"/>
</dbReference>
<evidence type="ECO:0000256" key="3">
    <source>
        <dbReference type="ARBA" id="ARBA00022553"/>
    </source>
</evidence>
<dbReference type="SMART" id="SM00369">
    <property type="entry name" value="LRR_TYP"/>
    <property type="match status" value="5"/>
</dbReference>
<keyword evidence="11" id="KW-0325">Glycoprotein</keyword>
<keyword evidence="14" id="KW-0812">Transmembrane</keyword>
<gene>
    <name evidence="17" type="ORF">AAHA92_32633</name>
</gene>
<feature type="domain" description="Malectin" evidence="16">
    <location>
        <begin position="402"/>
        <end position="588"/>
    </location>
</feature>
<dbReference type="Pfam" id="PF00560">
    <property type="entry name" value="LRR_1"/>
    <property type="match status" value="4"/>
</dbReference>
<dbReference type="InterPro" id="IPR032675">
    <property type="entry name" value="LRR_dom_sf"/>
</dbReference>
<evidence type="ECO:0000256" key="9">
    <source>
        <dbReference type="ARBA" id="ARBA00022840"/>
    </source>
</evidence>
<proteinExistence type="predicted"/>
<keyword evidence="6 15" id="KW-0732">Signal</keyword>
<name>A0ABD1FLD0_SALDI</name>
<evidence type="ECO:0000256" key="4">
    <source>
        <dbReference type="ARBA" id="ARBA00022614"/>
    </source>
</evidence>